<sequence length="94" mass="10169">MGTLCLLNKVTACQLCCLGGKFPTTVAKNTKERLGAQLLVFVLPLVLHGLLIFNSRDNSMNNGRLALGFREHQRAIISACILIILILNSSSSEA</sequence>
<keyword evidence="3" id="KW-1185">Reference proteome</keyword>
<keyword evidence="1" id="KW-0472">Membrane</keyword>
<reference evidence="2" key="1">
    <citation type="submission" date="2023-03" db="EMBL/GenBank/DDBJ databases">
        <title>Massive genome expansion in bonnet fungi (Mycena s.s.) driven by repeated elements and novel gene families across ecological guilds.</title>
        <authorList>
            <consortium name="Lawrence Berkeley National Laboratory"/>
            <person name="Harder C.B."/>
            <person name="Miyauchi S."/>
            <person name="Viragh M."/>
            <person name="Kuo A."/>
            <person name="Thoen E."/>
            <person name="Andreopoulos B."/>
            <person name="Lu D."/>
            <person name="Skrede I."/>
            <person name="Drula E."/>
            <person name="Henrissat B."/>
            <person name="Morin E."/>
            <person name="Kohler A."/>
            <person name="Barry K."/>
            <person name="LaButti K."/>
            <person name="Morin E."/>
            <person name="Salamov A."/>
            <person name="Lipzen A."/>
            <person name="Mereny Z."/>
            <person name="Hegedus B."/>
            <person name="Baldrian P."/>
            <person name="Stursova M."/>
            <person name="Weitz H."/>
            <person name="Taylor A."/>
            <person name="Grigoriev I.V."/>
            <person name="Nagy L.G."/>
            <person name="Martin F."/>
            <person name="Kauserud H."/>
        </authorList>
    </citation>
    <scope>NUCLEOTIDE SEQUENCE</scope>
    <source>
        <strain evidence="2">CBHHK182m</strain>
    </source>
</reference>
<dbReference type="Proteomes" id="UP001215598">
    <property type="component" value="Unassembled WGS sequence"/>
</dbReference>
<protein>
    <submittedName>
        <fullName evidence="2">Uncharacterized protein</fullName>
    </submittedName>
</protein>
<evidence type="ECO:0000256" key="1">
    <source>
        <dbReference type="SAM" id="Phobius"/>
    </source>
</evidence>
<dbReference type="AlphaFoldDB" id="A0AAD7HJ99"/>
<evidence type="ECO:0000313" key="2">
    <source>
        <dbReference type="EMBL" id="KAJ7721268.1"/>
    </source>
</evidence>
<evidence type="ECO:0000313" key="3">
    <source>
        <dbReference type="Proteomes" id="UP001215598"/>
    </source>
</evidence>
<comment type="caution">
    <text evidence="2">The sequence shown here is derived from an EMBL/GenBank/DDBJ whole genome shotgun (WGS) entry which is preliminary data.</text>
</comment>
<gene>
    <name evidence="2" type="ORF">B0H16DRAFT_376112</name>
</gene>
<feature type="transmembrane region" description="Helical" evidence="1">
    <location>
        <begin position="34"/>
        <end position="53"/>
    </location>
</feature>
<proteinExistence type="predicted"/>
<keyword evidence="1" id="KW-0812">Transmembrane</keyword>
<dbReference type="EMBL" id="JARKIB010000231">
    <property type="protein sequence ID" value="KAJ7721268.1"/>
    <property type="molecule type" value="Genomic_DNA"/>
</dbReference>
<name>A0AAD7HJ99_9AGAR</name>
<feature type="transmembrane region" description="Helical" evidence="1">
    <location>
        <begin position="74"/>
        <end position="91"/>
    </location>
</feature>
<accession>A0AAD7HJ99</accession>
<keyword evidence="1" id="KW-1133">Transmembrane helix</keyword>
<organism evidence="2 3">
    <name type="scientific">Mycena metata</name>
    <dbReference type="NCBI Taxonomy" id="1033252"/>
    <lineage>
        <taxon>Eukaryota</taxon>
        <taxon>Fungi</taxon>
        <taxon>Dikarya</taxon>
        <taxon>Basidiomycota</taxon>
        <taxon>Agaricomycotina</taxon>
        <taxon>Agaricomycetes</taxon>
        <taxon>Agaricomycetidae</taxon>
        <taxon>Agaricales</taxon>
        <taxon>Marasmiineae</taxon>
        <taxon>Mycenaceae</taxon>
        <taxon>Mycena</taxon>
    </lineage>
</organism>